<gene>
    <name evidence="2" type="ORF">E6K78_12095</name>
</gene>
<dbReference type="InterPro" id="IPR036034">
    <property type="entry name" value="PDZ_sf"/>
</dbReference>
<dbReference type="InterPro" id="IPR007963">
    <property type="entry name" value="Peptidase_M61_catalytic"/>
</dbReference>
<evidence type="ECO:0000313" key="3">
    <source>
        <dbReference type="Proteomes" id="UP000316609"/>
    </source>
</evidence>
<dbReference type="Gene3D" id="2.60.40.3650">
    <property type="match status" value="1"/>
</dbReference>
<dbReference type="InterPro" id="IPR001478">
    <property type="entry name" value="PDZ"/>
</dbReference>
<dbReference type="Pfam" id="PF05299">
    <property type="entry name" value="Peptidase_M61"/>
    <property type="match status" value="1"/>
</dbReference>
<dbReference type="InterPro" id="IPR041489">
    <property type="entry name" value="PDZ_6"/>
</dbReference>
<evidence type="ECO:0000313" key="2">
    <source>
        <dbReference type="EMBL" id="TMQ62126.1"/>
    </source>
</evidence>
<dbReference type="AlphaFoldDB" id="A0A538TEW5"/>
<proteinExistence type="predicted"/>
<dbReference type="Pfam" id="PF17820">
    <property type="entry name" value="PDZ_6"/>
    <property type="match status" value="1"/>
</dbReference>
<feature type="non-terminal residue" evidence="2">
    <location>
        <position position="1"/>
    </location>
</feature>
<evidence type="ECO:0000259" key="1">
    <source>
        <dbReference type="PROSITE" id="PS50106"/>
    </source>
</evidence>
<dbReference type="SUPFAM" id="SSF50156">
    <property type="entry name" value="PDZ domain-like"/>
    <property type="match status" value="1"/>
</dbReference>
<dbReference type="SMART" id="SM00228">
    <property type="entry name" value="PDZ"/>
    <property type="match status" value="1"/>
</dbReference>
<dbReference type="Proteomes" id="UP000316609">
    <property type="component" value="Unassembled WGS sequence"/>
</dbReference>
<dbReference type="Gene3D" id="1.10.390.10">
    <property type="entry name" value="Neutral Protease Domain 2"/>
    <property type="match status" value="1"/>
</dbReference>
<dbReference type="Gene3D" id="2.30.42.10">
    <property type="match status" value="1"/>
</dbReference>
<dbReference type="InterPro" id="IPR040756">
    <property type="entry name" value="Peptidase_M61_N"/>
</dbReference>
<comment type="caution">
    <text evidence="2">The sequence shown here is derived from an EMBL/GenBank/DDBJ whole genome shotgun (WGS) entry which is preliminary data.</text>
</comment>
<dbReference type="EMBL" id="VBOY01000146">
    <property type="protein sequence ID" value="TMQ62126.1"/>
    <property type="molecule type" value="Genomic_DNA"/>
</dbReference>
<reference evidence="2 3" key="1">
    <citation type="journal article" date="2019" name="Nat. Microbiol.">
        <title>Mediterranean grassland soil C-N compound turnover is dependent on rainfall and depth, and is mediated by genomically divergent microorganisms.</title>
        <authorList>
            <person name="Diamond S."/>
            <person name="Andeer P.F."/>
            <person name="Li Z."/>
            <person name="Crits-Christoph A."/>
            <person name="Burstein D."/>
            <person name="Anantharaman K."/>
            <person name="Lane K.R."/>
            <person name="Thomas B.C."/>
            <person name="Pan C."/>
            <person name="Northen T.R."/>
            <person name="Banfield J.F."/>
        </authorList>
    </citation>
    <scope>NUCLEOTIDE SEQUENCE [LARGE SCALE GENOMIC DNA]</scope>
    <source>
        <strain evidence="2">WS_8</strain>
    </source>
</reference>
<name>A0A538TEW5_UNCEI</name>
<sequence>QVLLYPAGEPSDKLTYQASLQLPSGWKYGTALPVQGESAGSIRFAPASLTMLVDSPVLAGMNFRRVDLAPGATPHQYLDMASDSKIGLAMPDDQVTKYRQLMAEAYALFGARHFREYHFLLSLSDHVAHFGLEHHESSDDRSWERMWLDEDKRIAASNLLAHELAHSWNGKYRRPAGLATPNYQEPMKGDLLWVYEGLTQYIGFVLANRSGVRTPQQTRDALALAAAELDNRPGRTWRPLLDTAVEAQLLYDAPPEWASWRRGTDFYNEGLLLWLEADVTIRQLTRGKHSLDDFCKEFHGGPGGPPKVVPYSFEDLVSTLNGIAPHDWRGFFEARLHSLSPRAPLGGIEHGGWRVAYTDSMSPYMKSIAKARENIDLRFSLGLLVADGKEGQGLIQDVIPGSPAAKAGVAPGVTLVAVNGRRWSKEELLDAVRATKGGEPLELLVDNGEFYRTSKLQYRGGQRYPYSRHMRRR</sequence>
<dbReference type="Pfam" id="PF17899">
    <property type="entry name" value="Peptidase_M61_N"/>
    <property type="match status" value="1"/>
</dbReference>
<dbReference type="InterPro" id="IPR027268">
    <property type="entry name" value="Peptidase_M4/M1_CTD_sf"/>
</dbReference>
<feature type="domain" description="PDZ" evidence="1">
    <location>
        <begin position="365"/>
        <end position="447"/>
    </location>
</feature>
<protein>
    <submittedName>
        <fullName evidence="2">M61 family metallopeptidase</fullName>
    </submittedName>
</protein>
<accession>A0A538TEW5</accession>
<organism evidence="2 3">
    <name type="scientific">Eiseniibacteriota bacterium</name>
    <dbReference type="NCBI Taxonomy" id="2212470"/>
    <lineage>
        <taxon>Bacteria</taxon>
        <taxon>Candidatus Eiseniibacteriota</taxon>
    </lineage>
</organism>
<dbReference type="PROSITE" id="PS50106">
    <property type="entry name" value="PDZ"/>
    <property type="match status" value="1"/>
</dbReference>